<name>A0A1J4U7L4_9BACT</name>
<reference evidence="1 2" key="1">
    <citation type="journal article" date="2016" name="Environ. Microbiol.">
        <title>Genomic resolution of a cold subsurface aquifer community provides metabolic insights for novel microbes adapted to high CO concentrations.</title>
        <authorList>
            <person name="Probst A.J."/>
            <person name="Castelle C.J."/>
            <person name="Singh A."/>
            <person name="Brown C.T."/>
            <person name="Anantharaman K."/>
            <person name="Sharon I."/>
            <person name="Hug L.A."/>
            <person name="Burstein D."/>
            <person name="Emerson J.B."/>
            <person name="Thomas B.C."/>
            <person name="Banfield J.F."/>
        </authorList>
    </citation>
    <scope>NUCLEOTIDE SEQUENCE [LARGE SCALE GENOMIC DNA]</scope>
    <source>
        <strain evidence="1">CG1_02_38_13</strain>
    </source>
</reference>
<protein>
    <submittedName>
        <fullName evidence="1">Uncharacterized protein</fullName>
    </submittedName>
</protein>
<organism evidence="1 2">
    <name type="scientific">Candidatus Kuenenbacteria bacterium CG1_02_38_13</name>
    <dbReference type="NCBI Taxonomy" id="1805235"/>
    <lineage>
        <taxon>Bacteria</taxon>
        <taxon>Candidatus Kueneniibacteriota</taxon>
    </lineage>
</organism>
<dbReference type="EMBL" id="MNVB01000007">
    <property type="protein sequence ID" value="OIO18239.1"/>
    <property type="molecule type" value="Genomic_DNA"/>
</dbReference>
<sequence>MQYIVNNQEKFPQYQATWDNWLKDRWQEISQQELFDKFGMRKTNDFCQAIREGKVNKAKEWLQYIIDNRDQFPQYNDSWLEDRQKELEQA</sequence>
<evidence type="ECO:0000313" key="2">
    <source>
        <dbReference type="Proteomes" id="UP000182465"/>
    </source>
</evidence>
<evidence type="ECO:0000313" key="1">
    <source>
        <dbReference type="EMBL" id="OIO18239.1"/>
    </source>
</evidence>
<comment type="caution">
    <text evidence="1">The sequence shown here is derived from an EMBL/GenBank/DDBJ whole genome shotgun (WGS) entry which is preliminary data.</text>
</comment>
<dbReference type="Proteomes" id="UP000182465">
    <property type="component" value="Unassembled WGS sequence"/>
</dbReference>
<accession>A0A1J4U7L4</accession>
<proteinExistence type="predicted"/>
<gene>
    <name evidence="1" type="ORF">AUJ29_00230</name>
</gene>
<dbReference type="AlphaFoldDB" id="A0A1J4U7L4"/>